<evidence type="ECO:0000313" key="1">
    <source>
        <dbReference type="EMBL" id="GAA3522255.1"/>
    </source>
</evidence>
<accession>A0ABP6UWS7</accession>
<evidence type="ECO:0000313" key="2">
    <source>
        <dbReference type="Proteomes" id="UP001500689"/>
    </source>
</evidence>
<dbReference type="Proteomes" id="UP001500689">
    <property type="component" value="Unassembled WGS sequence"/>
</dbReference>
<sequence length="45" mass="4806">MFLHRATHAAKAVVVTMGKWVTDDGAVVLDGNAETGDDEPHAENE</sequence>
<protein>
    <submittedName>
        <fullName evidence="1">Uncharacterized protein</fullName>
    </submittedName>
</protein>
<name>A0ABP6UWS7_9PSEU</name>
<comment type="caution">
    <text evidence="1">The sequence shown here is derived from an EMBL/GenBank/DDBJ whole genome shotgun (WGS) entry which is preliminary data.</text>
</comment>
<gene>
    <name evidence="1" type="ORF">GCM10022222_00010</name>
</gene>
<reference evidence="2" key="1">
    <citation type="journal article" date="2019" name="Int. J. Syst. Evol. Microbiol.">
        <title>The Global Catalogue of Microorganisms (GCM) 10K type strain sequencing project: providing services to taxonomists for standard genome sequencing and annotation.</title>
        <authorList>
            <consortium name="The Broad Institute Genomics Platform"/>
            <consortium name="The Broad Institute Genome Sequencing Center for Infectious Disease"/>
            <person name="Wu L."/>
            <person name="Ma J."/>
        </authorList>
    </citation>
    <scope>NUCLEOTIDE SEQUENCE [LARGE SCALE GENOMIC DNA]</scope>
    <source>
        <strain evidence="2">JCM 16898</strain>
    </source>
</reference>
<dbReference type="EMBL" id="BAAAZN010000001">
    <property type="protein sequence ID" value="GAA3522255.1"/>
    <property type="molecule type" value="Genomic_DNA"/>
</dbReference>
<organism evidence="1 2">
    <name type="scientific">Amycolatopsis ultiminotia</name>
    <dbReference type="NCBI Taxonomy" id="543629"/>
    <lineage>
        <taxon>Bacteria</taxon>
        <taxon>Bacillati</taxon>
        <taxon>Actinomycetota</taxon>
        <taxon>Actinomycetes</taxon>
        <taxon>Pseudonocardiales</taxon>
        <taxon>Pseudonocardiaceae</taxon>
        <taxon>Amycolatopsis</taxon>
    </lineage>
</organism>
<keyword evidence="2" id="KW-1185">Reference proteome</keyword>
<proteinExistence type="predicted"/>